<dbReference type="PANTHER" id="PTHR39327">
    <property type="match status" value="1"/>
</dbReference>
<dbReference type="Proteomes" id="UP000194420">
    <property type="component" value="Unassembled WGS sequence"/>
</dbReference>
<dbReference type="OrthoDB" id="5401788at2"/>
<dbReference type="EMBL" id="FXWG01000001">
    <property type="protein sequence ID" value="SMQ58708.1"/>
    <property type="molecule type" value="Genomic_DNA"/>
</dbReference>
<dbReference type="RefSeq" id="WP_086436169.1">
    <property type="nucleotide sequence ID" value="NZ_FXWG01000001.1"/>
</dbReference>
<evidence type="ECO:0000256" key="1">
    <source>
        <dbReference type="SAM" id="SignalP"/>
    </source>
</evidence>
<protein>
    <submittedName>
        <fullName evidence="2">Predicted transglutaminase-like cysteine proteinase</fullName>
    </submittedName>
</protein>
<accession>A0A1Y6E7U1</accession>
<name>A0A1Y6E7U1_9SPHN</name>
<evidence type="ECO:0000313" key="3">
    <source>
        <dbReference type="Proteomes" id="UP000194420"/>
    </source>
</evidence>
<proteinExistence type="predicted"/>
<organism evidence="2 3">
    <name type="scientific">Altererythrobacter xiamenensis</name>
    <dbReference type="NCBI Taxonomy" id="1316679"/>
    <lineage>
        <taxon>Bacteria</taxon>
        <taxon>Pseudomonadati</taxon>
        <taxon>Pseudomonadota</taxon>
        <taxon>Alphaproteobacteria</taxon>
        <taxon>Sphingomonadales</taxon>
        <taxon>Erythrobacteraceae</taxon>
        <taxon>Altererythrobacter</taxon>
    </lineage>
</organism>
<dbReference type="AlphaFoldDB" id="A0A1Y6E7U1"/>
<dbReference type="Pfam" id="PF06035">
    <property type="entry name" value="Peptidase_C93"/>
    <property type="match status" value="1"/>
</dbReference>
<dbReference type="SUPFAM" id="SSF54001">
    <property type="entry name" value="Cysteine proteinases"/>
    <property type="match status" value="1"/>
</dbReference>
<dbReference type="InterPro" id="IPR010319">
    <property type="entry name" value="Transglutaminase-like_Cys_pept"/>
</dbReference>
<feature type="chain" id="PRO_5012079822" evidence="1">
    <location>
        <begin position="29"/>
        <end position="328"/>
    </location>
</feature>
<keyword evidence="1" id="KW-0732">Signal</keyword>
<reference evidence="3" key="1">
    <citation type="submission" date="2017-04" db="EMBL/GenBank/DDBJ databases">
        <authorList>
            <person name="Varghese N."/>
            <person name="Submissions S."/>
        </authorList>
    </citation>
    <scope>NUCLEOTIDE SEQUENCE [LARGE SCALE GENOMIC DNA]</scope>
</reference>
<gene>
    <name evidence="2" type="ORF">SAMN06297468_0182</name>
</gene>
<dbReference type="PANTHER" id="PTHR39327:SF1">
    <property type="entry name" value="BLR5470 PROTEIN"/>
    <property type="match status" value="1"/>
</dbReference>
<evidence type="ECO:0000313" key="2">
    <source>
        <dbReference type="EMBL" id="SMQ58708.1"/>
    </source>
</evidence>
<sequence>MFRKPHSLPLFAAGLMAGLSIAPTQAAAAPLAITVPSAMPLAAIATTQAACLPGAVQREANAVRTVSPTVTISKSSAILGGQMSALERMRMQQAGAATGQNDTASLAGALPAATAALPITALGFNCPTATQDDTSPVLSAEPRTAGAFLGTERVKIGKTRFDRDWKRVARKGLSQRDLTAAIGAVPGEQDALLGKVNAWVNREIAYRSDKGGDNWADARSTLSKRAGDCEDYAILKMQMLAAAGVEKDDMMLTLARDTLRRIDHAVLLVKNDSDVWVMLDMQSDRIAPASADYGYKPVMSFAGNDSFLHGRKYGDPEKRSPRRLALAD</sequence>
<keyword evidence="3" id="KW-1185">Reference proteome</keyword>
<dbReference type="Gene3D" id="3.10.620.30">
    <property type="match status" value="1"/>
</dbReference>
<dbReference type="InterPro" id="IPR038765">
    <property type="entry name" value="Papain-like_cys_pep_sf"/>
</dbReference>
<feature type="signal peptide" evidence="1">
    <location>
        <begin position="1"/>
        <end position="28"/>
    </location>
</feature>